<comment type="caution">
    <text evidence="1">The sequence shown here is derived from an EMBL/GenBank/DDBJ whole genome shotgun (WGS) entry which is preliminary data.</text>
</comment>
<proteinExistence type="predicted"/>
<accession>A0A3B9ITX7</accession>
<evidence type="ECO:0000313" key="2">
    <source>
        <dbReference type="Proteomes" id="UP000257706"/>
    </source>
</evidence>
<organism evidence="1 2">
    <name type="scientific">Tistrella mobilis</name>
    <dbReference type="NCBI Taxonomy" id="171437"/>
    <lineage>
        <taxon>Bacteria</taxon>
        <taxon>Pseudomonadati</taxon>
        <taxon>Pseudomonadota</taxon>
        <taxon>Alphaproteobacteria</taxon>
        <taxon>Geminicoccales</taxon>
        <taxon>Geminicoccaceae</taxon>
        <taxon>Tistrella</taxon>
    </lineage>
</organism>
<reference evidence="1 2" key="1">
    <citation type="journal article" date="2018" name="Nat. Biotechnol.">
        <title>A standardized bacterial taxonomy based on genome phylogeny substantially revises the tree of life.</title>
        <authorList>
            <person name="Parks D.H."/>
            <person name="Chuvochina M."/>
            <person name="Waite D.W."/>
            <person name="Rinke C."/>
            <person name="Skarshewski A."/>
            <person name="Chaumeil P.A."/>
            <person name="Hugenholtz P."/>
        </authorList>
    </citation>
    <scope>NUCLEOTIDE SEQUENCE [LARGE SCALE GENOMIC DNA]</scope>
    <source>
        <strain evidence="1">UBA8739</strain>
    </source>
</reference>
<feature type="non-terminal residue" evidence="1">
    <location>
        <position position="1"/>
    </location>
</feature>
<protein>
    <submittedName>
        <fullName evidence="1">2OG-Fe(II) oxygenase</fullName>
    </submittedName>
</protein>
<name>A0A3B9ITX7_9PROT</name>
<evidence type="ECO:0000313" key="1">
    <source>
        <dbReference type="EMBL" id="HAE51342.1"/>
    </source>
</evidence>
<sequence length="37" mass="4119">RQSMPIFIHPRPEVRLAADKTAAAYLAERLREIGLAG</sequence>
<dbReference type="Proteomes" id="UP000257706">
    <property type="component" value="Unassembled WGS sequence"/>
</dbReference>
<dbReference type="AlphaFoldDB" id="A0A3B9ITX7"/>
<gene>
    <name evidence="1" type="ORF">DCK97_28415</name>
</gene>
<dbReference type="EMBL" id="DMAI01000471">
    <property type="protein sequence ID" value="HAE51342.1"/>
    <property type="molecule type" value="Genomic_DNA"/>
</dbReference>